<evidence type="ECO:0000313" key="1">
    <source>
        <dbReference type="EMBL" id="KAF6328947.1"/>
    </source>
</evidence>
<organism evidence="1 2">
    <name type="scientific">Pipistrellus kuhlii</name>
    <name type="common">Kuhl's pipistrelle</name>
    <dbReference type="NCBI Taxonomy" id="59472"/>
    <lineage>
        <taxon>Eukaryota</taxon>
        <taxon>Metazoa</taxon>
        <taxon>Chordata</taxon>
        <taxon>Craniata</taxon>
        <taxon>Vertebrata</taxon>
        <taxon>Euteleostomi</taxon>
        <taxon>Mammalia</taxon>
        <taxon>Eutheria</taxon>
        <taxon>Laurasiatheria</taxon>
        <taxon>Chiroptera</taxon>
        <taxon>Yangochiroptera</taxon>
        <taxon>Vespertilionidae</taxon>
        <taxon>Pipistrellus</taxon>
    </lineage>
</organism>
<comment type="caution">
    <text evidence="1">The sequence shown here is derived from an EMBL/GenBank/DDBJ whole genome shotgun (WGS) entry which is preliminary data.</text>
</comment>
<evidence type="ECO:0000313" key="2">
    <source>
        <dbReference type="Proteomes" id="UP000558488"/>
    </source>
</evidence>
<protein>
    <submittedName>
        <fullName evidence="1">Uncharacterized protein</fullName>
    </submittedName>
</protein>
<keyword evidence="2" id="KW-1185">Reference proteome</keyword>
<proteinExistence type="predicted"/>
<reference evidence="1 2" key="1">
    <citation type="journal article" date="2020" name="Nature">
        <title>Six reference-quality genomes reveal evolution of bat adaptations.</title>
        <authorList>
            <person name="Jebb D."/>
            <person name="Huang Z."/>
            <person name="Pippel M."/>
            <person name="Hughes G.M."/>
            <person name="Lavrichenko K."/>
            <person name="Devanna P."/>
            <person name="Winkler S."/>
            <person name="Jermiin L.S."/>
            <person name="Skirmuntt E.C."/>
            <person name="Katzourakis A."/>
            <person name="Burkitt-Gray L."/>
            <person name="Ray D.A."/>
            <person name="Sullivan K.A.M."/>
            <person name="Roscito J.G."/>
            <person name="Kirilenko B.M."/>
            <person name="Davalos L.M."/>
            <person name="Corthals A.P."/>
            <person name="Power M.L."/>
            <person name="Jones G."/>
            <person name="Ransome R.D."/>
            <person name="Dechmann D.K.N."/>
            <person name="Locatelli A.G."/>
            <person name="Puechmaille S.J."/>
            <person name="Fedrigo O."/>
            <person name="Jarvis E.D."/>
            <person name="Hiller M."/>
            <person name="Vernes S.C."/>
            <person name="Myers E.W."/>
            <person name="Teeling E.C."/>
        </authorList>
    </citation>
    <scope>NUCLEOTIDE SEQUENCE [LARGE SCALE GENOMIC DNA]</scope>
    <source>
        <strain evidence="1">MPipKuh1</strain>
        <tissue evidence="1">Flight muscle</tissue>
    </source>
</reference>
<name>A0A7J7VUQ5_PIPKU</name>
<dbReference type="EMBL" id="JACAGB010000013">
    <property type="protein sequence ID" value="KAF6328947.1"/>
    <property type="molecule type" value="Genomic_DNA"/>
</dbReference>
<dbReference type="AlphaFoldDB" id="A0A7J7VUQ5"/>
<sequence>MEFYKYQLLPAALGKFKVTTWVGRTHLLPALKINHSSPSWFCSVDRASAHRLKGHGFNSDQGHVTQLQARFPGSNQSMCLSHSNVSFFLSLSLPISKKIIYHSKVTLFSESKSPLRYQRFLSI</sequence>
<accession>A0A7J7VUQ5</accession>
<gene>
    <name evidence="1" type="ORF">mPipKuh1_008276</name>
</gene>
<dbReference type="Proteomes" id="UP000558488">
    <property type="component" value="Unassembled WGS sequence"/>
</dbReference>